<reference evidence="2 3" key="1">
    <citation type="submission" date="2022-10" db="EMBL/GenBank/DDBJ databases">
        <title>Luteolibacter flavescens strain MCCC 1K03193, whole genome shotgun sequencing project.</title>
        <authorList>
            <person name="Zhao G."/>
            <person name="Shen L."/>
        </authorList>
    </citation>
    <scope>NUCLEOTIDE SEQUENCE [LARGE SCALE GENOMIC DNA]</scope>
    <source>
        <strain evidence="2 3">MCCC 1K03193</strain>
    </source>
</reference>
<evidence type="ECO:0000256" key="1">
    <source>
        <dbReference type="SAM" id="Phobius"/>
    </source>
</evidence>
<organism evidence="2 3">
    <name type="scientific">Luteolibacter flavescens</name>
    <dbReference type="NCBI Taxonomy" id="1859460"/>
    <lineage>
        <taxon>Bacteria</taxon>
        <taxon>Pseudomonadati</taxon>
        <taxon>Verrucomicrobiota</taxon>
        <taxon>Verrucomicrobiia</taxon>
        <taxon>Verrucomicrobiales</taxon>
        <taxon>Verrucomicrobiaceae</taxon>
        <taxon>Luteolibacter</taxon>
    </lineage>
</organism>
<evidence type="ECO:0000313" key="3">
    <source>
        <dbReference type="Proteomes" id="UP001207930"/>
    </source>
</evidence>
<keyword evidence="1" id="KW-1133">Transmembrane helix</keyword>
<dbReference type="RefSeq" id="WP_264500134.1">
    <property type="nucleotide sequence ID" value="NZ_JAPDDS010000002.1"/>
</dbReference>
<feature type="transmembrane region" description="Helical" evidence="1">
    <location>
        <begin position="16"/>
        <end position="35"/>
    </location>
</feature>
<gene>
    <name evidence="2" type="ORF">OKA04_05495</name>
</gene>
<dbReference type="EMBL" id="JAPDDS010000002">
    <property type="protein sequence ID" value="MCW1884175.1"/>
    <property type="molecule type" value="Genomic_DNA"/>
</dbReference>
<proteinExistence type="predicted"/>
<evidence type="ECO:0008006" key="4">
    <source>
        <dbReference type="Google" id="ProtNLM"/>
    </source>
</evidence>
<protein>
    <recommendedName>
        <fullName evidence="4">Lipoprotein</fullName>
    </recommendedName>
</protein>
<evidence type="ECO:0000313" key="2">
    <source>
        <dbReference type="EMBL" id="MCW1884175.1"/>
    </source>
</evidence>
<comment type="caution">
    <text evidence="2">The sequence shown here is derived from an EMBL/GenBank/DDBJ whole genome shotgun (WGS) entry which is preliminary data.</text>
</comment>
<dbReference type="Proteomes" id="UP001207930">
    <property type="component" value="Unassembled WGS sequence"/>
</dbReference>
<keyword evidence="1" id="KW-0472">Membrane</keyword>
<accession>A0ABT3FKT1</accession>
<name>A0ABT3FKT1_9BACT</name>
<sequence length="147" mass="16230">MSGSIQHFENPGPLPAMRAIAFLLPVLFASCGNLVTQREILIRAKAEVASREPWSDSAVILVEQKPSGEEGWFTYDGLYAWTVSAGEWDYSEYPSYKGINMVPGTERQLKFTRDGCLIGYFDKGSRCPRPDHAAPAPVYTEAAPADK</sequence>
<keyword evidence="3" id="KW-1185">Reference proteome</keyword>
<keyword evidence="1" id="KW-0812">Transmembrane</keyword>